<dbReference type="GO" id="GO:0052621">
    <property type="term" value="F:diguanylate cyclase activity"/>
    <property type="evidence" value="ECO:0007669"/>
    <property type="project" value="UniProtKB-EC"/>
</dbReference>
<feature type="transmembrane region" description="Helical" evidence="2">
    <location>
        <begin position="196"/>
        <end position="219"/>
    </location>
</feature>
<dbReference type="EMBL" id="CP147846">
    <property type="protein sequence ID" value="WXG68020.1"/>
    <property type="molecule type" value="Genomic_DNA"/>
</dbReference>
<dbReference type="RefSeq" id="WP_338887959.1">
    <property type="nucleotide sequence ID" value="NZ_CP147846.1"/>
</dbReference>
<dbReference type="PROSITE" id="PS50887">
    <property type="entry name" value="GGDEF"/>
    <property type="match status" value="1"/>
</dbReference>
<keyword evidence="2" id="KW-0472">Membrane</keyword>
<dbReference type="PANTHER" id="PTHR45138">
    <property type="entry name" value="REGULATORY COMPONENTS OF SENSORY TRANSDUCTION SYSTEM"/>
    <property type="match status" value="1"/>
</dbReference>
<sequence length="390" mass="42271">MTTLEGRPTERETFSAKRSGRHRRGMLSQGAAAFSDWFHQPHDYEWIVAHRSVRHLHTVIRGVFSLATLIFALTSAIMLFSPRGPQVLEGRLWVCFVLVVQVAVAYVLIVCPVPNKYGFIAFGIFGDVGLASVLACYDATAATMGSALFVITGAYCTFFLSPRWMVAHLVFSCGFVVFSAWRGWSSTGEHPATTLAVLTVIITAIAGVPVFAHIAWTAIAGDARRSARDPLTGLLNRRGFDSAVLDLWDSAVGKDESIAVAMVDVDKFKAVNDVYGHDAGDGVLTDIARRLERIVGDSGITARTGGEEFVVVMSGERTAVEFRLLEAVSAVHDKDDDVPITASFGVCVLESDSVLRHAGHSIIGRMLRSSDSMMYRSKAAGGNRMSVHSL</sequence>
<dbReference type="InterPro" id="IPR000160">
    <property type="entry name" value="GGDEF_dom"/>
</dbReference>
<evidence type="ECO:0000259" key="3">
    <source>
        <dbReference type="PROSITE" id="PS50887"/>
    </source>
</evidence>
<keyword evidence="2" id="KW-0812">Transmembrane</keyword>
<dbReference type="NCBIfam" id="TIGR00254">
    <property type="entry name" value="GGDEF"/>
    <property type="match status" value="1"/>
</dbReference>
<feature type="transmembrane region" description="Helical" evidence="2">
    <location>
        <begin position="141"/>
        <end position="160"/>
    </location>
</feature>
<name>A0ABZ2PG13_9NOCA</name>
<feature type="transmembrane region" description="Helical" evidence="2">
    <location>
        <begin position="167"/>
        <end position="184"/>
    </location>
</feature>
<keyword evidence="2" id="KW-1133">Transmembrane helix</keyword>
<evidence type="ECO:0000256" key="2">
    <source>
        <dbReference type="SAM" id="Phobius"/>
    </source>
</evidence>
<dbReference type="CDD" id="cd01949">
    <property type="entry name" value="GGDEF"/>
    <property type="match status" value="1"/>
</dbReference>
<feature type="region of interest" description="Disordered" evidence="1">
    <location>
        <begin position="1"/>
        <end position="24"/>
    </location>
</feature>
<evidence type="ECO:0000313" key="5">
    <source>
        <dbReference type="Proteomes" id="UP001432000"/>
    </source>
</evidence>
<feature type="transmembrane region" description="Helical" evidence="2">
    <location>
        <begin position="59"/>
        <end position="79"/>
    </location>
</feature>
<keyword evidence="4" id="KW-0548">Nucleotidyltransferase</keyword>
<evidence type="ECO:0000256" key="1">
    <source>
        <dbReference type="SAM" id="MobiDB-lite"/>
    </source>
</evidence>
<protein>
    <submittedName>
        <fullName evidence="4">GGDEF domain-containing protein</fullName>
        <ecNumber evidence="4">2.7.7.65</ecNumber>
    </submittedName>
</protein>
<gene>
    <name evidence="4" type="ORF">WDS16_22840</name>
</gene>
<keyword evidence="5" id="KW-1185">Reference proteome</keyword>
<proteinExistence type="predicted"/>
<dbReference type="SUPFAM" id="SSF55073">
    <property type="entry name" value="Nucleotide cyclase"/>
    <property type="match status" value="1"/>
</dbReference>
<dbReference type="InterPro" id="IPR043128">
    <property type="entry name" value="Rev_trsase/Diguanyl_cyclase"/>
</dbReference>
<dbReference type="SMART" id="SM00267">
    <property type="entry name" value="GGDEF"/>
    <property type="match status" value="1"/>
</dbReference>
<accession>A0ABZ2PG13</accession>
<dbReference type="Gene3D" id="3.30.70.270">
    <property type="match status" value="1"/>
</dbReference>
<dbReference type="PANTHER" id="PTHR45138:SF9">
    <property type="entry name" value="DIGUANYLATE CYCLASE DGCM-RELATED"/>
    <property type="match status" value="1"/>
</dbReference>
<dbReference type="EC" id="2.7.7.65" evidence="4"/>
<feature type="domain" description="GGDEF" evidence="3">
    <location>
        <begin position="256"/>
        <end position="390"/>
    </location>
</feature>
<feature type="transmembrane region" description="Helical" evidence="2">
    <location>
        <begin position="91"/>
        <end position="110"/>
    </location>
</feature>
<dbReference type="Proteomes" id="UP001432000">
    <property type="component" value="Chromosome"/>
</dbReference>
<organism evidence="4 5">
    <name type="scientific">Rhodococcus sovatensis</name>
    <dbReference type="NCBI Taxonomy" id="1805840"/>
    <lineage>
        <taxon>Bacteria</taxon>
        <taxon>Bacillati</taxon>
        <taxon>Actinomycetota</taxon>
        <taxon>Actinomycetes</taxon>
        <taxon>Mycobacteriales</taxon>
        <taxon>Nocardiaceae</taxon>
        <taxon>Rhodococcus</taxon>
    </lineage>
</organism>
<dbReference type="Pfam" id="PF00990">
    <property type="entry name" value="GGDEF"/>
    <property type="match status" value="1"/>
</dbReference>
<dbReference type="InterPro" id="IPR029787">
    <property type="entry name" value="Nucleotide_cyclase"/>
</dbReference>
<evidence type="ECO:0000313" key="4">
    <source>
        <dbReference type="EMBL" id="WXG68020.1"/>
    </source>
</evidence>
<feature type="transmembrane region" description="Helical" evidence="2">
    <location>
        <begin position="117"/>
        <end position="135"/>
    </location>
</feature>
<reference evidence="4 5" key="1">
    <citation type="submission" date="2024-03" db="EMBL/GenBank/DDBJ databases">
        <title>Natural products discovery in diverse microorganisms through a two-stage MS feature dereplication strategy.</title>
        <authorList>
            <person name="Zhang R."/>
        </authorList>
    </citation>
    <scope>NUCLEOTIDE SEQUENCE [LARGE SCALE GENOMIC DNA]</scope>
    <source>
        <strain evidence="4 5">18930</strain>
    </source>
</reference>
<keyword evidence="4" id="KW-0808">Transferase</keyword>
<dbReference type="InterPro" id="IPR050469">
    <property type="entry name" value="Diguanylate_Cyclase"/>
</dbReference>